<sequence>MKSFAAVVLGAIAFSQVALALPQEQMVVEAGAMEANAQDASIQSFAKGIFDYLKENISASGAGSVGGIGQGGYKSKFVPGLGGGIKGNFGASGEAGLDRGKVSGDGDVGGSGSGGIGVGKGYGLEKTAEIDPSYAQ</sequence>
<name>A0ABR2WFX8_9FUNG</name>
<comment type="caution">
    <text evidence="3">The sequence shown here is derived from an EMBL/GenBank/DDBJ whole genome shotgun (WGS) entry which is preliminary data.</text>
</comment>
<keyword evidence="4" id="KW-1185">Reference proteome</keyword>
<accession>A0ABR2WFX8</accession>
<reference evidence="3 4" key="1">
    <citation type="submission" date="2023-04" db="EMBL/GenBank/DDBJ databases">
        <title>Genome of Basidiobolus ranarum AG-B5.</title>
        <authorList>
            <person name="Stajich J.E."/>
            <person name="Carter-House D."/>
            <person name="Gryganskyi A."/>
        </authorList>
    </citation>
    <scope>NUCLEOTIDE SEQUENCE [LARGE SCALE GENOMIC DNA]</scope>
    <source>
        <strain evidence="3 4">AG-B5</strain>
    </source>
</reference>
<dbReference type="EMBL" id="JASJQH010002161">
    <property type="protein sequence ID" value="KAK9760412.1"/>
    <property type="molecule type" value="Genomic_DNA"/>
</dbReference>
<dbReference type="Proteomes" id="UP001479436">
    <property type="component" value="Unassembled WGS sequence"/>
</dbReference>
<protein>
    <submittedName>
        <fullName evidence="3">Uncharacterized protein</fullName>
    </submittedName>
</protein>
<feature type="compositionally biased region" description="Gly residues" evidence="1">
    <location>
        <begin position="106"/>
        <end position="122"/>
    </location>
</feature>
<gene>
    <name evidence="3" type="ORF">K7432_015579</name>
</gene>
<evidence type="ECO:0000313" key="3">
    <source>
        <dbReference type="EMBL" id="KAK9760412.1"/>
    </source>
</evidence>
<evidence type="ECO:0000313" key="4">
    <source>
        <dbReference type="Proteomes" id="UP001479436"/>
    </source>
</evidence>
<organism evidence="3 4">
    <name type="scientific">Basidiobolus ranarum</name>
    <dbReference type="NCBI Taxonomy" id="34480"/>
    <lineage>
        <taxon>Eukaryota</taxon>
        <taxon>Fungi</taxon>
        <taxon>Fungi incertae sedis</taxon>
        <taxon>Zoopagomycota</taxon>
        <taxon>Entomophthoromycotina</taxon>
        <taxon>Basidiobolomycetes</taxon>
        <taxon>Basidiobolales</taxon>
        <taxon>Basidiobolaceae</taxon>
        <taxon>Basidiobolus</taxon>
    </lineage>
</organism>
<feature type="chain" id="PRO_5047011324" evidence="2">
    <location>
        <begin position="21"/>
        <end position="136"/>
    </location>
</feature>
<proteinExistence type="predicted"/>
<feature type="signal peptide" evidence="2">
    <location>
        <begin position="1"/>
        <end position="20"/>
    </location>
</feature>
<evidence type="ECO:0000256" key="1">
    <source>
        <dbReference type="SAM" id="MobiDB-lite"/>
    </source>
</evidence>
<evidence type="ECO:0000256" key="2">
    <source>
        <dbReference type="SAM" id="SignalP"/>
    </source>
</evidence>
<feature type="region of interest" description="Disordered" evidence="1">
    <location>
        <begin position="100"/>
        <end position="122"/>
    </location>
</feature>
<keyword evidence="2" id="KW-0732">Signal</keyword>